<dbReference type="InterPro" id="IPR001296">
    <property type="entry name" value="Glyco_trans_1"/>
</dbReference>
<gene>
    <name evidence="2" type="ORF">FUA23_20110</name>
</gene>
<comment type="caution">
    <text evidence="2">The sequence shown here is derived from an EMBL/GenBank/DDBJ whole genome shotgun (WGS) entry which is preliminary data.</text>
</comment>
<dbReference type="Proteomes" id="UP000321907">
    <property type="component" value="Unassembled WGS sequence"/>
</dbReference>
<evidence type="ECO:0000259" key="1">
    <source>
        <dbReference type="Pfam" id="PF00534"/>
    </source>
</evidence>
<name>A0A5C7FF72_9BACT</name>
<dbReference type="RefSeq" id="WP_147932575.1">
    <property type="nucleotide sequence ID" value="NZ_VOXD01000043.1"/>
</dbReference>
<keyword evidence="3" id="KW-1185">Reference proteome</keyword>
<keyword evidence="2" id="KW-0808">Transferase</keyword>
<dbReference type="PANTHER" id="PTHR12526:SF630">
    <property type="entry name" value="GLYCOSYLTRANSFERASE"/>
    <property type="match status" value="1"/>
</dbReference>
<reference evidence="2 3" key="1">
    <citation type="submission" date="2019-08" db="EMBL/GenBank/DDBJ databases">
        <title>Lewinella sp. strain SSH13 Genome sequencing and assembly.</title>
        <authorList>
            <person name="Kim I."/>
        </authorList>
    </citation>
    <scope>NUCLEOTIDE SEQUENCE [LARGE SCALE GENOMIC DNA]</scope>
    <source>
        <strain evidence="2 3">SSH13</strain>
    </source>
</reference>
<dbReference type="Pfam" id="PF00534">
    <property type="entry name" value="Glycos_transf_1"/>
    <property type="match status" value="1"/>
</dbReference>
<dbReference type="Gene3D" id="3.40.50.2000">
    <property type="entry name" value="Glycogen Phosphorylase B"/>
    <property type="match status" value="2"/>
</dbReference>
<proteinExistence type="predicted"/>
<feature type="domain" description="Glycosyl transferase family 1" evidence="1">
    <location>
        <begin position="217"/>
        <end position="380"/>
    </location>
</feature>
<sequence>MKTILATTYAVNPYKGSEDAMGWNYVYQVARFNKVIAITRENNRGAIEKYMAANPDGVYGNIRFLYYDLPKRLRWWKRGTWGSMLYFLLWQKTIISFIRKQELEFDITHHLNFHNDWSPSYLWQLGKPFVWGPIGHHPQIPAPFRFTMPVSDKLKGFLTGSIKRYFWNWSKALEQTRKHADYIWCMNDSVPEVLDLRGKNHHISPSVATQDYGWAPEKKGRRFEILSAGRLVHMKGFDLTIRAFARFVNLNPASNARLTIVGDGPERDNLKELTKSLGIQRWCTMINWVPRHELMDRMKESSLFLFPSHEGAGMVVPEALSFGLPVVTLDNYGPGRFVAPDYGVAAASGTYQGTVDRLADAIASIHGDENKLKEMSIAARTAFNEKFDWNRRGETLRDIYSKL</sequence>
<dbReference type="OrthoDB" id="596635at2"/>
<accession>A0A5C7FF72</accession>
<dbReference type="AlphaFoldDB" id="A0A5C7FF72"/>
<dbReference type="PANTHER" id="PTHR12526">
    <property type="entry name" value="GLYCOSYLTRANSFERASE"/>
    <property type="match status" value="1"/>
</dbReference>
<evidence type="ECO:0000313" key="3">
    <source>
        <dbReference type="Proteomes" id="UP000321907"/>
    </source>
</evidence>
<evidence type="ECO:0000313" key="2">
    <source>
        <dbReference type="EMBL" id="TXF85967.1"/>
    </source>
</evidence>
<organism evidence="2 3">
    <name type="scientific">Neolewinella aurantiaca</name>
    <dbReference type="NCBI Taxonomy" id="2602767"/>
    <lineage>
        <taxon>Bacteria</taxon>
        <taxon>Pseudomonadati</taxon>
        <taxon>Bacteroidota</taxon>
        <taxon>Saprospiria</taxon>
        <taxon>Saprospirales</taxon>
        <taxon>Lewinellaceae</taxon>
        <taxon>Neolewinella</taxon>
    </lineage>
</organism>
<dbReference type="GO" id="GO:0016757">
    <property type="term" value="F:glycosyltransferase activity"/>
    <property type="evidence" value="ECO:0007669"/>
    <property type="project" value="InterPro"/>
</dbReference>
<dbReference type="SUPFAM" id="SSF53756">
    <property type="entry name" value="UDP-Glycosyltransferase/glycogen phosphorylase"/>
    <property type="match status" value="1"/>
</dbReference>
<dbReference type="CDD" id="cd03801">
    <property type="entry name" value="GT4_PimA-like"/>
    <property type="match status" value="1"/>
</dbReference>
<protein>
    <submittedName>
        <fullName evidence="2">Glycosyltransferase family 4 protein</fullName>
    </submittedName>
</protein>
<dbReference type="EMBL" id="VOXD01000043">
    <property type="protein sequence ID" value="TXF85967.1"/>
    <property type="molecule type" value="Genomic_DNA"/>
</dbReference>